<dbReference type="SUPFAM" id="SSF69593">
    <property type="entry name" value="Glycerol-3-phosphate (1)-acyltransferase"/>
    <property type="match status" value="1"/>
</dbReference>
<dbReference type="InterPro" id="IPR002123">
    <property type="entry name" value="Plipid/glycerol_acylTrfase"/>
</dbReference>
<keyword evidence="3" id="KW-1185">Reference proteome</keyword>
<dbReference type="GO" id="GO:0016746">
    <property type="term" value="F:acyltransferase activity"/>
    <property type="evidence" value="ECO:0007669"/>
    <property type="project" value="UniProtKB-KW"/>
</dbReference>
<keyword evidence="2" id="KW-0808">Transferase</keyword>
<evidence type="ECO:0000313" key="3">
    <source>
        <dbReference type="Proteomes" id="UP001171916"/>
    </source>
</evidence>
<dbReference type="Pfam" id="PF19576">
    <property type="entry name" value="Acyltransf_2"/>
    <property type="match status" value="1"/>
</dbReference>
<dbReference type="CDD" id="cd07986">
    <property type="entry name" value="LPLAT_ACT14924-like"/>
    <property type="match status" value="1"/>
</dbReference>
<keyword evidence="2" id="KW-0012">Acyltransferase</keyword>
<evidence type="ECO:0000259" key="1">
    <source>
        <dbReference type="SMART" id="SM00563"/>
    </source>
</evidence>
<sequence length="269" mass="30530">MTKPVKITYSSPEDRFLKSALIQLLEYATGRAKLEKRLNKILEGNPTEQTIWGDMLGGLNIPLDINWEMVDRIPKNGPLILIANHPFGVVDGIAMAHIATQIRPHFKALVNEVLCREQTINSCFLPVDFRETKEAMEINISTRNKAMEYLKQGGTIVIFPAGGVSTSPKIFKKAEDFEWKRFVVKLIEKTEATVVPIYFQGQNSHLFQIASLIHLNLRYGLLLNEVKNKMGKTLKAVIGEPIDKDLQKSLSRNDILPFLRERVYSLARN</sequence>
<dbReference type="EC" id="2.3.1.-" evidence="2"/>
<proteinExistence type="predicted"/>
<dbReference type="EMBL" id="JAUEPH010000004">
    <property type="protein sequence ID" value="MDN3204435.1"/>
    <property type="molecule type" value="Genomic_DNA"/>
</dbReference>
<reference evidence="2" key="1">
    <citation type="submission" date="2023-06" db="EMBL/GenBank/DDBJ databases">
        <title>Robiginitalea aurantiacus sp. nov. and Algoriphagus sediminis sp. nov., isolated from coastal sediment.</title>
        <authorList>
            <person name="Zhou Z.Y."/>
            <person name="An J."/>
            <person name="Jia Y.W."/>
            <person name="Du Z.J."/>
        </authorList>
    </citation>
    <scope>NUCLEOTIDE SEQUENCE</scope>
    <source>
        <strain evidence="2">C2-7</strain>
    </source>
</reference>
<feature type="domain" description="Phospholipid/glycerol acyltransferase" evidence="1">
    <location>
        <begin position="79"/>
        <end position="202"/>
    </location>
</feature>
<dbReference type="RefSeq" id="WP_289999993.1">
    <property type="nucleotide sequence ID" value="NZ_JAUEPH010000004.1"/>
</dbReference>
<dbReference type="SMART" id="SM00563">
    <property type="entry name" value="PlsC"/>
    <property type="match status" value="1"/>
</dbReference>
<evidence type="ECO:0000313" key="2">
    <source>
        <dbReference type="EMBL" id="MDN3204435.1"/>
    </source>
</evidence>
<dbReference type="InterPro" id="IPR045746">
    <property type="entry name" value="ACT14924-like_Acyltransf_dom"/>
</dbReference>
<organism evidence="2 3">
    <name type="scientific">Algoriphagus sediminis</name>
    <dbReference type="NCBI Taxonomy" id="3057113"/>
    <lineage>
        <taxon>Bacteria</taxon>
        <taxon>Pseudomonadati</taxon>
        <taxon>Bacteroidota</taxon>
        <taxon>Cytophagia</taxon>
        <taxon>Cytophagales</taxon>
        <taxon>Cyclobacteriaceae</taxon>
        <taxon>Algoriphagus</taxon>
    </lineage>
</organism>
<comment type="caution">
    <text evidence="2">The sequence shown here is derived from an EMBL/GenBank/DDBJ whole genome shotgun (WGS) entry which is preliminary data.</text>
</comment>
<dbReference type="Proteomes" id="UP001171916">
    <property type="component" value="Unassembled WGS sequence"/>
</dbReference>
<protein>
    <submittedName>
        <fullName evidence="2">Lysophospholipid acyltransferase family protein</fullName>
        <ecNumber evidence="2">2.3.1.-</ecNumber>
    </submittedName>
</protein>
<gene>
    <name evidence="2" type="ORF">QVH07_09755</name>
</gene>
<name>A0ABT7YDK3_9BACT</name>
<accession>A0ABT7YDK3</accession>